<accession>A0A9J5WTA2</accession>
<evidence type="ECO:0000256" key="1">
    <source>
        <dbReference type="SAM" id="MobiDB-lite"/>
    </source>
</evidence>
<reference evidence="2 3" key="1">
    <citation type="submission" date="2020-09" db="EMBL/GenBank/DDBJ databases">
        <title>De no assembly of potato wild relative species, Solanum commersonii.</title>
        <authorList>
            <person name="Cho K."/>
        </authorList>
    </citation>
    <scope>NUCLEOTIDE SEQUENCE [LARGE SCALE GENOMIC DNA]</scope>
    <source>
        <strain evidence="2">LZ3.2</strain>
        <tissue evidence="2">Leaf</tissue>
    </source>
</reference>
<feature type="region of interest" description="Disordered" evidence="1">
    <location>
        <begin position="1"/>
        <end position="27"/>
    </location>
</feature>
<evidence type="ECO:0000313" key="2">
    <source>
        <dbReference type="EMBL" id="KAG5578511.1"/>
    </source>
</evidence>
<feature type="compositionally biased region" description="Basic and acidic residues" evidence="1">
    <location>
        <begin position="11"/>
        <end position="23"/>
    </location>
</feature>
<evidence type="ECO:0000313" key="3">
    <source>
        <dbReference type="Proteomes" id="UP000824120"/>
    </source>
</evidence>
<gene>
    <name evidence="2" type="ORF">H5410_058645</name>
</gene>
<name>A0A9J5WTA2_SOLCO</name>
<proteinExistence type="predicted"/>
<comment type="caution">
    <text evidence="2">The sequence shown here is derived from an EMBL/GenBank/DDBJ whole genome shotgun (WGS) entry which is preliminary data.</text>
</comment>
<dbReference type="EMBL" id="JACXVP010000011">
    <property type="protein sequence ID" value="KAG5578511.1"/>
    <property type="molecule type" value="Genomic_DNA"/>
</dbReference>
<organism evidence="2 3">
    <name type="scientific">Solanum commersonii</name>
    <name type="common">Commerson's wild potato</name>
    <name type="synonym">Commerson's nightshade</name>
    <dbReference type="NCBI Taxonomy" id="4109"/>
    <lineage>
        <taxon>Eukaryota</taxon>
        <taxon>Viridiplantae</taxon>
        <taxon>Streptophyta</taxon>
        <taxon>Embryophyta</taxon>
        <taxon>Tracheophyta</taxon>
        <taxon>Spermatophyta</taxon>
        <taxon>Magnoliopsida</taxon>
        <taxon>eudicotyledons</taxon>
        <taxon>Gunneridae</taxon>
        <taxon>Pentapetalae</taxon>
        <taxon>asterids</taxon>
        <taxon>lamiids</taxon>
        <taxon>Solanales</taxon>
        <taxon>Solanaceae</taxon>
        <taxon>Solanoideae</taxon>
        <taxon>Solaneae</taxon>
        <taxon>Solanum</taxon>
    </lineage>
</organism>
<dbReference type="Proteomes" id="UP000824120">
    <property type="component" value="Chromosome 11"/>
</dbReference>
<feature type="compositionally biased region" description="Basic residues" evidence="1">
    <location>
        <begin position="1"/>
        <end position="10"/>
    </location>
</feature>
<protein>
    <submittedName>
        <fullName evidence="2">Uncharacterized protein</fullName>
    </submittedName>
</protein>
<dbReference type="AlphaFoldDB" id="A0A9J5WTA2"/>
<sequence>MGKKSGKFKKKENNSSKKSKSDFYNEDDDMMNDAIDIQEYICKNGSFWREIYFFEFMDGGRALEQRMS</sequence>
<keyword evidence="3" id="KW-1185">Reference proteome</keyword>